<evidence type="ECO:0000256" key="3">
    <source>
        <dbReference type="ARBA" id="ARBA00023315"/>
    </source>
</evidence>
<dbReference type="RefSeq" id="WP_010116380.1">
    <property type="nucleotide sequence ID" value="NZ_CADEQG010000005.1"/>
</dbReference>
<name>A0AAI8B7K7_9BURK</name>
<dbReference type="InterPro" id="IPR051016">
    <property type="entry name" value="Diverse_Substrate_AcTransf"/>
</dbReference>
<keyword evidence="3" id="KW-0012">Acyltransferase</keyword>
<evidence type="ECO:0000313" key="6">
    <source>
        <dbReference type="Proteomes" id="UP000029424"/>
    </source>
</evidence>
<proteinExistence type="inferred from homology"/>
<protein>
    <submittedName>
        <fullName evidence="5">Acetyltransferase domain protein</fullName>
    </submittedName>
</protein>
<dbReference type="KEGG" id="bok:DM82_2077"/>
<organism evidence="5 6">
    <name type="scientific">Burkholderia oklahomensis</name>
    <dbReference type="NCBI Taxonomy" id="342113"/>
    <lineage>
        <taxon>Bacteria</taxon>
        <taxon>Pseudomonadati</taxon>
        <taxon>Pseudomonadota</taxon>
        <taxon>Betaproteobacteria</taxon>
        <taxon>Burkholderiales</taxon>
        <taxon>Burkholderiaceae</taxon>
        <taxon>Burkholderia</taxon>
        <taxon>pseudomallei group</taxon>
    </lineage>
</organism>
<dbReference type="Proteomes" id="UP000029424">
    <property type="component" value="Chromosome 1"/>
</dbReference>
<sequence>MSAAANETISIRAAAPADVPAMLSLMRELAEFEKLTHLFVATEADLAEALFGARPSVEALVAASGGALVGYALYFHNYSTFIGRRGLYLEDLYVQPSQRGAGLGTRLLRQLAAIAVERRCGRFEWTVLDWNQPAIDFYRKMGADVLSDWRVVRVTGDALAQLANGAA</sequence>
<feature type="domain" description="N-acetyltransferase" evidence="4">
    <location>
        <begin position="9"/>
        <end position="164"/>
    </location>
</feature>
<dbReference type="AlphaFoldDB" id="A0AAI8B7K7"/>
<dbReference type="SUPFAM" id="SSF55729">
    <property type="entry name" value="Acyl-CoA N-acyltransferases (Nat)"/>
    <property type="match status" value="1"/>
</dbReference>
<dbReference type="Pfam" id="PF00583">
    <property type="entry name" value="Acetyltransf_1"/>
    <property type="match status" value="1"/>
</dbReference>
<dbReference type="InterPro" id="IPR016181">
    <property type="entry name" value="Acyl_CoA_acyltransferase"/>
</dbReference>
<dbReference type="CDD" id="cd04301">
    <property type="entry name" value="NAT_SF"/>
    <property type="match status" value="1"/>
</dbReference>
<dbReference type="PANTHER" id="PTHR10545">
    <property type="entry name" value="DIAMINE N-ACETYLTRANSFERASE"/>
    <property type="match status" value="1"/>
</dbReference>
<evidence type="ECO:0000256" key="2">
    <source>
        <dbReference type="ARBA" id="ARBA00022679"/>
    </source>
</evidence>
<dbReference type="GO" id="GO:0008080">
    <property type="term" value="F:N-acetyltransferase activity"/>
    <property type="evidence" value="ECO:0007669"/>
    <property type="project" value="UniProtKB-ARBA"/>
</dbReference>
<keyword evidence="6" id="KW-1185">Reference proteome</keyword>
<evidence type="ECO:0000256" key="1">
    <source>
        <dbReference type="ARBA" id="ARBA00008694"/>
    </source>
</evidence>
<dbReference type="EMBL" id="CP008726">
    <property type="protein sequence ID" value="AIO67026.1"/>
    <property type="molecule type" value="Genomic_DNA"/>
</dbReference>
<evidence type="ECO:0000313" key="5">
    <source>
        <dbReference type="EMBL" id="AIO67026.1"/>
    </source>
</evidence>
<reference evidence="5 6" key="1">
    <citation type="submission" date="2014-06" db="EMBL/GenBank/DDBJ databases">
        <authorList>
            <person name="Bishop-Lilly K.A."/>
            <person name="Broomall S.M."/>
            <person name="Chain P.S."/>
            <person name="Chertkov O."/>
            <person name="Coyne S.R."/>
            <person name="Daligault H.E."/>
            <person name="Davenport K.W."/>
            <person name="Erkkila T."/>
            <person name="Frey K.G."/>
            <person name="Gibbons H.S."/>
            <person name="Gu W."/>
            <person name="Jaissle J."/>
            <person name="Johnson S.L."/>
            <person name="Koroleva G.I."/>
            <person name="Ladner J.T."/>
            <person name="Lo C.-C."/>
            <person name="Minogue T.D."/>
            <person name="Munk C."/>
            <person name="Palacios G.F."/>
            <person name="Redden C.L."/>
            <person name="Rosenzweig C.N."/>
            <person name="Scholz M.B."/>
            <person name="Teshima H."/>
            <person name="Xu Y."/>
        </authorList>
    </citation>
    <scope>NUCLEOTIDE SEQUENCE [LARGE SCALE GENOMIC DNA]</scope>
    <source>
        <strain evidence="5 6">EO147</strain>
    </source>
</reference>
<evidence type="ECO:0000259" key="4">
    <source>
        <dbReference type="PROSITE" id="PS51186"/>
    </source>
</evidence>
<dbReference type="GeneID" id="60548832"/>
<accession>A0AAI8B7K7</accession>
<comment type="similarity">
    <text evidence="1">Belongs to the acetyltransferase family.</text>
</comment>
<keyword evidence="2" id="KW-0808">Transferase</keyword>
<gene>
    <name evidence="5" type="ORF">DM82_2077</name>
</gene>
<dbReference type="InterPro" id="IPR000182">
    <property type="entry name" value="GNAT_dom"/>
</dbReference>
<dbReference type="FunFam" id="3.40.630.30:FF:000064">
    <property type="entry name" value="GNAT family acetyltransferase"/>
    <property type="match status" value="1"/>
</dbReference>
<dbReference type="PANTHER" id="PTHR10545:SF29">
    <property type="entry name" value="GH14572P-RELATED"/>
    <property type="match status" value="1"/>
</dbReference>
<dbReference type="PROSITE" id="PS51186">
    <property type="entry name" value="GNAT"/>
    <property type="match status" value="1"/>
</dbReference>
<dbReference type="Gene3D" id="3.40.630.30">
    <property type="match status" value="1"/>
</dbReference>